<reference evidence="2" key="1">
    <citation type="submission" date="2020-11" db="EMBL/GenBank/DDBJ databases">
        <authorList>
            <consortium name="DOE Joint Genome Institute"/>
            <person name="Ahrendt S."/>
            <person name="Riley R."/>
            <person name="Andreopoulos W."/>
            <person name="Labutti K."/>
            <person name="Pangilinan J."/>
            <person name="Ruiz-Duenas F.J."/>
            <person name="Barrasa J.M."/>
            <person name="Sanchez-Garcia M."/>
            <person name="Camarero S."/>
            <person name="Miyauchi S."/>
            <person name="Serrano A."/>
            <person name="Linde D."/>
            <person name="Babiker R."/>
            <person name="Drula E."/>
            <person name="Ayuso-Fernandez I."/>
            <person name="Pacheco R."/>
            <person name="Padilla G."/>
            <person name="Ferreira P."/>
            <person name="Barriuso J."/>
            <person name="Kellner H."/>
            <person name="Castanera R."/>
            <person name="Alfaro M."/>
            <person name="Ramirez L."/>
            <person name="Pisabarro A.G."/>
            <person name="Kuo A."/>
            <person name="Tritt A."/>
            <person name="Lipzen A."/>
            <person name="He G."/>
            <person name="Yan M."/>
            <person name="Ng V."/>
            <person name="Cullen D."/>
            <person name="Martin F."/>
            <person name="Rosso M.-N."/>
            <person name="Henrissat B."/>
            <person name="Hibbett D."/>
            <person name="Martinez A.T."/>
            <person name="Grigoriev I.V."/>
        </authorList>
    </citation>
    <scope>NUCLEOTIDE SEQUENCE</scope>
    <source>
        <strain evidence="2">CIRM-BRFM 674</strain>
    </source>
</reference>
<sequence>MCYSAGSITQSVNPCPMCKVYPHPKCPHIRETCRNRAAHPRMDVLYLTNAEVDRFNGCGFCKWASIDPPAQAKGYANPGWPGCCRPPKPAEYPTIQIAEWKAVGIVHNIPIPPEVERVLAAIHLPPSRPPSTQPTSPTARSPTSKTASSNTSRRSSNASTPVKATASKPINTPSPQHRGRNLHASGSPNANFPRTPSSAAISSSVPNSSSMDSVSARRKASATPDRRIEGTQSSHSSPSRKSVDLDSPNSTSASPRTPSGRRPALTPATTSVSVSKIVAADTRAPRDVSLKRRSLISDAPVVTSSPPSTPSETTRKESFLLPRSPRDELSSSASSSSGSSDGRGSITDSTVTSDGGFTDYLSDESEAELQRQAEARAVVLAQNQAEELEFKLARQQLASVGLKPPKSWNPTNSTPPRAPASAGVPRNGGIGSPATSSFAGAATAMLHSGQAARG</sequence>
<proteinExistence type="predicted"/>
<keyword evidence="3" id="KW-1185">Reference proteome</keyword>
<dbReference type="AlphaFoldDB" id="A0A9P6D4C6"/>
<feature type="compositionally biased region" description="Low complexity" evidence="1">
    <location>
        <begin position="133"/>
        <end position="160"/>
    </location>
</feature>
<evidence type="ECO:0000256" key="1">
    <source>
        <dbReference type="SAM" id="MobiDB-lite"/>
    </source>
</evidence>
<evidence type="ECO:0000313" key="3">
    <source>
        <dbReference type="Proteomes" id="UP000807469"/>
    </source>
</evidence>
<feature type="compositionally biased region" description="Low complexity" evidence="1">
    <location>
        <begin position="197"/>
        <end position="214"/>
    </location>
</feature>
<feature type="compositionally biased region" description="Polar residues" evidence="1">
    <location>
        <begin position="247"/>
        <end position="257"/>
    </location>
</feature>
<feature type="compositionally biased region" description="Basic and acidic residues" evidence="1">
    <location>
        <begin position="313"/>
        <end position="329"/>
    </location>
</feature>
<feature type="compositionally biased region" description="Low complexity" evidence="1">
    <location>
        <begin position="330"/>
        <end position="349"/>
    </location>
</feature>
<name>A0A9P6D4C6_9AGAR</name>
<comment type="caution">
    <text evidence="2">The sequence shown here is derived from an EMBL/GenBank/DDBJ whole genome shotgun (WGS) entry which is preliminary data.</text>
</comment>
<gene>
    <name evidence="2" type="ORF">BDN70DRAFT_991141</name>
</gene>
<organism evidence="2 3">
    <name type="scientific">Pholiota conissans</name>
    <dbReference type="NCBI Taxonomy" id="109636"/>
    <lineage>
        <taxon>Eukaryota</taxon>
        <taxon>Fungi</taxon>
        <taxon>Dikarya</taxon>
        <taxon>Basidiomycota</taxon>
        <taxon>Agaricomycotina</taxon>
        <taxon>Agaricomycetes</taxon>
        <taxon>Agaricomycetidae</taxon>
        <taxon>Agaricales</taxon>
        <taxon>Agaricineae</taxon>
        <taxon>Strophariaceae</taxon>
        <taxon>Pholiota</taxon>
    </lineage>
</organism>
<feature type="region of interest" description="Disordered" evidence="1">
    <location>
        <begin position="299"/>
        <end position="370"/>
    </location>
</feature>
<feature type="region of interest" description="Disordered" evidence="1">
    <location>
        <begin position="401"/>
        <end position="435"/>
    </location>
</feature>
<feature type="compositionally biased region" description="Polar residues" evidence="1">
    <location>
        <begin position="230"/>
        <end position="240"/>
    </location>
</feature>
<dbReference type="OrthoDB" id="3217643at2759"/>
<feature type="region of interest" description="Disordered" evidence="1">
    <location>
        <begin position="124"/>
        <end position="273"/>
    </location>
</feature>
<protein>
    <submittedName>
        <fullName evidence="2">Uncharacterized protein</fullName>
    </submittedName>
</protein>
<dbReference type="Proteomes" id="UP000807469">
    <property type="component" value="Unassembled WGS sequence"/>
</dbReference>
<dbReference type="EMBL" id="MU155165">
    <property type="protein sequence ID" value="KAF9482513.1"/>
    <property type="molecule type" value="Genomic_DNA"/>
</dbReference>
<feature type="compositionally biased region" description="Polar residues" evidence="1">
    <location>
        <begin position="184"/>
        <end position="196"/>
    </location>
</feature>
<feature type="compositionally biased region" description="Low complexity" evidence="1">
    <location>
        <begin position="300"/>
        <end position="312"/>
    </location>
</feature>
<evidence type="ECO:0000313" key="2">
    <source>
        <dbReference type="EMBL" id="KAF9482513.1"/>
    </source>
</evidence>
<accession>A0A9P6D4C6</accession>